<dbReference type="Gene3D" id="3.90.1150.10">
    <property type="entry name" value="Aspartate Aminotransferase, domain 1"/>
    <property type="match status" value="1"/>
</dbReference>
<comment type="cofactor">
    <cofactor evidence="1">
        <name>pyridoxal 5'-phosphate</name>
        <dbReference type="ChEBI" id="CHEBI:597326"/>
    </cofactor>
</comment>
<dbReference type="Gene3D" id="3.40.640.10">
    <property type="entry name" value="Type I PLP-dependent aspartate aminotransferase-like (Major domain)"/>
    <property type="match status" value="1"/>
</dbReference>
<keyword evidence="7" id="KW-0032">Aminotransferase</keyword>
<proteinExistence type="inferred from homology"/>
<dbReference type="RefSeq" id="WP_152226550.1">
    <property type="nucleotide sequence ID" value="NZ_BAAALV010000002.1"/>
</dbReference>
<feature type="domain" description="Aminotransferase class I/classII large" evidence="6">
    <location>
        <begin position="68"/>
        <end position="377"/>
    </location>
</feature>
<organism evidence="7 8">
    <name type="scientific">Arthrobacter gandavensis</name>
    <dbReference type="NCBI Taxonomy" id="169960"/>
    <lineage>
        <taxon>Bacteria</taxon>
        <taxon>Bacillati</taxon>
        <taxon>Actinomycetota</taxon>
        <taxon>Actinomycetes</taxon>
        <taxon>Micrococcales</taxon>
        <taxon>Micrococcaceae</taxon>
        <taxon>Arthrobacter</taxon>
    </lineage>
</organism>
<dbReference type="InterPro" id="IPR015421">
    <property type="entry name" value="PyrdxlP-dep_Trfase_major"/>
</dbReference>
<gene>
    <name evidence="7" type="ORF">GCM10009688_16850</name>
</gene>
<keyword evidence="3" id="KW-0663">Pyridoxal phosphate</keyword>
<evidence type="ECO:0000313" key="8">
    <source>
        <dbReference type="Proteomes" id="UP001500784"/>
    </source>
</evidence>
<evidence type="ECO:0000256" key="5">
    <source>
        <dbReference type="ARBA" id="ARBA00037974"/>
    </source>
</evidence>
<dbReference type="InterPro" id="IPR015424">
    <property type="entry name" value="PyrdxlP-dep_Trfase"/>
</dbReference>
<comment type="similarity">
    <text evidence="5">Belongs to the class-II pyridoxal-phosphate-dependent aminotransferase family. MalY/PatB cystathionine beta-lyase subfamily.</text>
</comment>
<dbReference type="EC" id="4.4.1.13" evidence="2"/>
<evidence type="ECO:0000256" key="3">
    <source>
        <dbReference type="ARBA" id="ARBA00022898"/>
    </source>
</evidence>
<keyword evidence="4" id="KW-0456">Lyase</keyword>
<evidence type="ECO:0000313" key="7">
    <source>
        <dbReference type="EMBL" id="GAA1912535.1"/>
    </source>
</evidence>
<evidence type="ECO:0000256" key="2">
    <source>
        <dbReference type="ARBA" id="ARBA00012224"/>
    </source>
</evidence>
<dbReference type="SUPFAM" id="SSF53383">
    <property type="entry name" value="PLP-dependent transferases"/>
    <property type="match status" value="1"/>
</dbReference>
<name>A0ABN2P4W9_9MICC</name>
<evidence type="ECO:0000256" key="1">
    <source>
        <dbReference type="ARBA" id="ARBA00001933"/>
    </source>
</evidence>
<reference evidence="7 8" key="1">
    <citation type="journal article" date="2019" name="Int. J. Syst. Evol. Microbiol.">
        <title>The Global Catalogue of Microorganisms (GCM) 10K type strain sequencing project: providing services to taxonomists for standard genome sequencing and annotation.</title>
        <authorList>
            <consortium name="The Broad Institute Genomics Platform"/>
            <consortium name="The Broad Institute Genome Sequencing Center for Infectious Disease"/>
            <person name="Wu L."/>
            <person name="Ma J."/>
        </authorList>
    </citation>
    <scope>NUCLEOTIDE SEQUENCE [LARGE SCALE GENOMIC DNA]</scope>
    <source>
        <strain evidence="7 8">JCM 13316</strain>
    </source>
</reference>
<dbReference type="Pfam" id="PF00155">
    <property type="entry name" value="Aminotran_1_2"/>
    <property type="match status" value="1"/>
</dbReference>
<comment type="caution">
    <text evidence="7">The sequence shown here is derived from an EMBL/GenBank/DDBJ whole genome shotgun (WGS) entry which is preliminary data.</text>
</comment>
<evidence type="ECO:0000259" key="6">
    <source>
        <dbReference type="Pfam" id="PF00155"/>
    </source>
</evidence>
<dbReference type="InterPro" id="IPR015422">
    <property type="entry name" value="PyrdxlP-dep_Trfase_small"/>
</dbReference>
<dbReference type="InterPro" id="IPR004839">
    <property type="entry name" value="Aminotransferase_I/II_large"/>
</dbReference>
<dbReference type="InterPro" id="IPR051798">
    <property type="entry name" value="Class-II_PLP-Dep_Aminotrans"/>
</dbReference>
<dbReference type="CDD" id="cd00609">
    <property type="entry name" value="AAT_like"/>
    <property type="match status" value="1"/>
</dbReference>
<dbReference type="Proteomes" id="UP001500784">
    <property type="component" value="Unassembled WGS sequence"/>
</dbReference>
<evidence type="ECO:0000256" key="4">
    <source>
        <dbReference type="ARBA" id="ARBA00023239"/>
    </source>
</evidence>
<sequence length="383" mass="41075">MTELALEPLDVLRRRTSAKWRTFPSDVLPLFVAEMDYPLAPAVARAMIGRIEASDVGYVSGPGPVGPAFAGFAQRRWNWKLDPEDVRTTTDVSVAIVETLRQVLDPGDEVIITPPVYPPFFDLPVEAGGTIREVPLLQDDAGWSLDLDGLETAFATGAKALLLCNPHNPLGLVHSREVLDAVARLAGKYGATVVSDEIHAPLVYTAKDFTPFLSVSEDARAHGVCVTAASKGWNIAGSKCALMIASAPETRLLLDEMPEEVGFRTSILGLHGAAAAYAEGEEWLDRVLAVLSSNRELLRALLSAELPEVGYRIPDASYLAWLDMRGLGWGTDPAAYALEKARVALEPGLKFGTAGAGYARLNFGCAPDVLEEAVARLSAARAL</sequence>
<dbReference type="PANTHER" id="PTHR43525">
    <property type="entry name" value="PROTEIN MALY"/>
    <property type="match status" value="1"/>
</dbReference>
<protein>
    <recommendedName>
        <fullName evidence="2">cysteine-S-conjugate beta-lyase</fullName>
        <ecNumber evidence="2">4.4.1.13</ecNumber>
    </recommendedName>
</protein>
<accession>A0ABN2P4W9</accession>
<keyword evidence="7" id="KW-0808">Transferase</keyword>
<dbReference type="EMBL" id="BAAALV010000002">
    <property type="protein sequence ID" value="GAA1912535.1"/>
    <property type="molecule type" value="Genomic_DNA"/>
</dbReference>
<dbReference type="PANTHER" id="PTHR43525:SF2">
    <property type="entry name" value="CYSTATHIONINE BETA-LYASE-RELATED"/>
    <property type="match status" value="1"/>
</dbReference>
<dbReference type="GO" id="GO:0008483">
    <property type="term" value="F:transaminase activity"/>
    <property type="evidence" value="ECO:0007669"/>
    <property type="project" value="UniProtKB-KW"/>
</dbReference>
<keyword evidence="8" id="KW-1185">Reference proteome</keyword>